<reference evidence="3" key="1">
    <citation type="submission" date="2023-03" db="EMBL/GenBank/DDBJ databases">
        <title>Massive genome expansion in bonnet fungi (Mycena s.s.) driven by repeated elements and novel gene families across ecological guilds.</title>
        <authorList>
            <consortium name="Lawrence Berkeley National Laboratory"/>
            <person name="Harder C.B."/>
            <person name="Miyauchi S."/>
            <person name="Viragh M."/>
            <person name="Kuo A."/>
            <person name="Thoen E."/>
            <person name="Andreopoulos B."/>
            <person name="Lu D."/>
            <person name="Skrede I."/>
            <person name="Drula E."/>
            <person name="Henrissat B."/>
            <person name="Morin E."/>
            <person name="Kohler A."/>
            <person name="Barry K."/>
            <person name="LaButti K."/>
            <person name="Morin E."/>
            <person name="Salamov A."/>
            <person name="Lipzen A."/>
            <person name="Mereny Z."/>
            <person name="Hegedus B."/>
            <person name="Baldrian P."/>
            <person name="Stursova M."/>
            <person name="Weitz H."/>
            <person name="Taylor A."/>
            <person name="Grigoriev I.V."/>
            <person name="Nagy L.G."/>
            <person name="Martin F."/>
            <person name="Kauserud H."/>
        </authorList>
    </citation>
    <scope>NUCLEOTIDE SEQUENCE</scope>
    <source>
        <strain evidence="3">CBHHK067</strain>
    </source>
</reference>
<feature type="region of interest" description="Disordered" evidence="1">
    <location>
        <begin position="376"/>
        <end position="397"/>
    </location>
</feature>
<dbReference type="Pfam" id="PF10544">
    <property type="entry name" value="T5orf172"/>
    <property type="match status" value="1"/>
</dbReference>
<feature type="domain" description="Bacteriophage T5 Orf172 DNA-binding" evidence="2">
    <location>
        <begin position="445"/>
        <end position="520"/>
    </location>
</feature>
<protein>
    <recommendedName>
        <fullName evidence="2">Bacteriophage T5 Orf172 DNA-binding domain-containing protein</fullName>
    </recommendedName>
</protein>
<organism evidence="3 4">
    <name type="scientific">Mycena rosella</name>
    <name type="common">Pink bonnet</name>
    <name type="synonym">Agaricus rosellus</name>
    <dbReference type="NCBI Taxonomy" id="1033263"/>
    <lineage>
        <taxon>Eukaryota</taxon>
        <taxon>Fungi</taxon>
        <taxon>Dikarya</taxon>
        <taxon>Basidiomycota</taxon>
        <taxon>Agaricomycotina</taxon>
        <taxon>Agaricomycetes</taxon>
        <taxon>Agaricomycetidae</taxon>
        <taxon>Agaricales</taxon>
        <taxon>Marasmiineae</taxon>
        <taxon>Mycenaceae</taxon>
        <taxon>Mycena</taxon>
    </lineage>
</organism>
<name>A0AAD7AXR3_MYCRO</name>
<dbReference type="EMBL" id="JARKIE010001279">
    <property type="protein sequence ID" value="KAJ7603597.1"/>
    <property type="molecule type" value="Genomic_DNA"/>
</dbReference>
<accession>A0AAD7AXR3</accession>
<evidence type="ECO:0000259" key="2">
    <source>
        <dbReference type="Pfam" id="PF10544"/>
    </source>
</evidence>
<dbReference type="AlphaFoldDB" id="A0AAD7AXR3"/>
<feature type="compositionally biased region" description="Low complexity" evidence="1">
    <location>
        <begin position="377"/>
        <end position="387"/>
    </location>
</feature>
<proteinExistence type="predicted"/>
<dbReference type="InterPro" id="IPR018306">
    <property type="entry name" value="Phage_T5_Orf172_DNA-bd"/>
</dbReference>
<sequence length="550" mass="60807">MPKVETSRGSAKVIALAPPQPTGSGFLWTSHLGPGSTLARLSSCSSPSPCNAAAHLFQIPLDLSLGPGLDSCQAHRPLRNAAAHPSQIPPDLSLGLGVQPEVFTNEPLQPACTVLAVVQRQSPPAPPDVWVEIMTAPRARSLPVLPQVGGPHDAPPAPDVRPRKTLDRSKPVLAMCWTEDGVAPSQATVYPRGDMYVRLEDHKMVLGDRNMEMGNIFQRFIPSKGEWITIRWDTPIPVRGVGHGILLRYLGNVYAPEIYFLLFAASDSSPISDQYRNLPRVGRSGLSAEHWTARHAWLHPPPLDPTSCSGARLAVAPKSISSGQAWGALDSMSRFCEFLHSILAAELVLASLFALQPEPPRQVHSLFNSNHHDEFTRSSTRTTMTSSFALQPEPPRRDMTSALDAAMDNIRALSTRPGRKAGGFYTYKIRRIQPNGPPPPPSWQTQIKLGHAQCPPKRQKQWQRQCRGQVQDWWFWYAVPDATKFEALIHLHFKLAGAWVGPVQCDFCPVKHQEKFDYEACGGKRGIERVVEYYLGKLGWPIVKHKMGKL</sequence>
<evidence type="ECO:0000256" key="1">
    <source>
        <dbReference type="SAM" id="MobiDB-lite"/>
    </source>
</evidence>
<keyword evidence="4" id="KW-1185">Reference proteome</keyword>
<evidence type="ECO:0000313" key="3">
    <source>
        <dbReference type="EMBL" id="KAJ7603597.1"/>
    </source>
</evidence>
<comment type="caution">
    <text evidence="3">The sequence shown here is derived from an EMBL/GenBank/DDBJ whole genome shotgun (WGS) entry which is preliminary data.</text>
</comment>
<dbReference type="Proteomes" id="UP001221757">
    <property type="component" value="Unassembled WGS sequence"/>
</dbReference>
<gene>
    <name evidence="3" type="ORF">B0H17DRAFT_1154676</name>
</gene>
<evidence type="ECO:0000313" key="4">
    <source>
        <dbReference type="Proteomes" id="UP001221757"/>
    </source>
</evidence>